<proteinExistence type="predicted"/>
<reference evidence="2" key="2">
    <citation type="submission" date="2020-09" db="EMBL/GenBank/DDBJ databases">
        <authorList>
            <person name="Sun Q."/>
            <person name="Zhou Y."/>
        </authorList>
    </citation>
    <scope>NUCLEOTIDE SEQUENCE</scope>
    <source>
        <strain evidence="2">CGMCC 1.6333</strain>
    </source>
</reference>
<dbReference type="RefSeq" id="WP_117155435.1">
    <property type="nucleotide sequence ID" value="NZ_BMLG01000010.1"/>
</dbReference>
<dbReference type="PANTHER" id="PTHR33434:SF2">
    <property type="entry name" value="FATTY ACID-BINDING PROTEIN TM_1468"/>
    <property type="match status" value="1"/>
</dbReference>
<dbReference type="Proteomes" id="UP000618460">
    <property type="component" value="Unassembled WGS sequence"/>
</dbReference>
<evidence type="ECO:0000313" key="2">
    <source>
        <dbReference type="EMBL" id="GGM34277.1"/>
    </source>
</evidence>
<dbReference type="Gene3D" id="3.40.50.10170">
    <property type="match status" value="1"/>
</dbReference>
<dbReference type="OrthoDB" id="5429275at2"/>
<gene>
    <name evidence="2" type="ORF">GCM10011351_20330</name>
</gene>
<dbReference type="InterPro" id="IPR050270">
    <property type="entry name" value="DegV_domain_contain"/>
</dbReference>
<dbReference type="SUPFAM" id="SSF82549">
    <property type="entry name" value="DAK1/DegV-like"/>
    <property type="match status" value="1"/>
</dbReference>
<dbReference type="PANTHER" id="PTHR33434">
    <property type="entry name" value="DEGV DOMAIN-CONTAINING PROTEIN DR_1986-RELATED"/>
    <property type="match status" value="1"/>
</dbReference>
<name>A0A917TRP0_9BACI</name>
<dbReference type="NCBIfam" id="TIGR00762">
    <property type="entry name" value="DegV"/>
    <property type="match status" value="1"/>
</dbReference>
<dbReference type="Gene3D" id="3.30.1180.10">
    <property type="match status" value="1"/>
</dbReference>
<dbReference type="InterPro" id="IPR043168">
    <property type="entry name" value="DegV_C"/>
</dbReference>
<comment type="caution">
    <text evidence="2">The sequence shown here is derived from an EMBL/GenBank/DDBJ whole genome shotgun (WGS) entry which is preliminary data.</text>
</comment>
<dbReference type="EMBL" id="BMLG01000010">
    <property type="protein sequence ID" value="GGM34277.1"/>
    <property type="molecule type" value="Genomic_DNA"/>
</dbReference>
<organism evidence="2 3">
    <name type="scientific">Paraliobacillus quinghaiensis</name>
    <dbReference type="NCBI Taxonomy" id="470815"/>
    <lineage>
        <taxon>Bacteria</taxon>
        <taxon>Bacillati</taxon>
        <taxon>Bacillota</taxon>
        <taxon>Bacilli</taxon>
        <taxon>Bacillales</taxon>
        <taxon>Bacillaceae</taxon>
        <taxon>Paraliobacillus</taxon>
    </lineage>
</organism>
<evidence type="ECO:0000256" key="1">
    <source>
        <dbReference type="ARBA" id="ARBA00023121"/>
    </source>
</evidence>
<keyword evidence="3" id="KW-1185">Reference proteome</keyword>
<dbReference type="GO" id="GO:0008289">
    <property type="term" value="F:lipid binding"/>
    <property type="evidence" value="ECO:0007669"/>
    <property type="project" value="UniProtKB-KW"/>
</dbReference>
<keyword evidence="1" id="KW-0446">Lipid-binding</keyword>
<dbReference type="AlphaFoldDB" id="A0A917TRP0"/>
<protein>
    <submittedName>
        <fullName evidence="2">DegV family protein</fullName>
    </submittedName>
</protein>
<accession>A0A917TRP0</accession>
<sequence length="286" mass="32340">MQIQLITDSSADLPIELKEKLKIKTIPLYVHFGKKQYASDELDTFTYFKKIREATDFPISSAPGPHVYYELFKEVPKDQAIIFMGISAGISSAYNNAVMAMNLLLEEQPERKIEVINTKTASPGLILLLDEAGKRIEDGYNFDELVKHLYDRVEHTATFFILKTVENLVRGGRLDKVKGAIAKTLNIKLLLYADKNGRVEVMEKIRGDKKSIRRFIAQIGEYVSSAEDKVITLTHCQAIDRANHIIEEINKKYSFKQTILSEIGPVISTHAGEGGIVISFFKDKRD</sequence>
<evidence type="ECO:0000313" key="3">
    <source>
        <dbReference type="Proteomes" id="UP000618460"/>
    </source>
</evidence>
<dbReference type="InterPro" id="IPR003797">
    <property type="entry name" value="DegV"/>
</dbReference>
<dbReference type="PROSITE" id="PS51482">
    <property type="entry name" value="DEGV"/>
    <property type="match status" value="1"/>
</dbReference>
<reference evidence="2" key="1">
    <citation type="journal article" date="2014" name="Int. J. Syst. Evol. Microbiol.">
        <title>Complete genome sequence of Corynebacterium casei LMG S-19264T (=DSM 44701T), isolated from a smear-ripened cheese.</title>
        <authorList>
            <consortium name="US DOE Joint Genome Institute (JGI-PGF)"/>
            <person name="Walter F."/>
            <person name="Albersmeier A."/>
            <person name="Kalinowski J."/>
            <person name="Ruckert C."/>
        </authorList>
    </citation>
    <scope>NUCLEOTIDE SEQUENCE</scope>
    <source>
        <strain evidence="2">CGMCC 1.6333</strain>
    </source>
</reference>
<dbReference type="Pfam" id="PF02645">
    <property type="entry name" value="DegV"/>
    <property type="match status" value="1"/>
</dbReference>